<dbReference type="NCBIfam" id="TIGR00014">
    <property type="entry name" value="arsC"/>
    <property type="match status" value="1"/>
</dbReference>
<dbReference type="InterPro" id="IPR006659">
    <property type="entry name" value="Arsenate_reductase"/>
</dbReference>
<dbReference type="eggNOG" id="COG1393">
    <property type="taxonomic scope" value="Bacteria"/>
</dbReference>
<dbReference type="EMBL" id="JGYG01000002">
    <property type="protein sequence ID" value="KFI31337.1"/>
    <property type="molecule type" value="Genomic_DNA"/>
</dbReference>
<dbReference type="RefSeq" id="WP_084683994.1">
    <property type="nucleotide sequence ID" value="NZ_CAMIFG010000003.1"/>
</dbReference>
<gene>
    <name evidence="5" type="ORF">CN97_09965</name>
</gene>
<comment type="caution">
    <text evidence="5">The sequence shown here is derived from an EMBL/GenBank/DDBJ whole genome shotgun (WGS) entry which is preliminary data.</text>
</comment>
<dbReference type="Proteomes" id="UP000028826">
    <property type="component" value="Unassembled WGS sequence"/>
</dbReference>
<dbReference type="EC" id="1.20.4.1" evidence="4"/>
<dbReference type="AlphaFoldDB" id="A0A086YAN7"/>
<evidence type="ECO:0000256" key="2">
    <source>
        <dbReference type="ARBA" id="ARBA00023002"/>
    </source>
</evidence>
<dbReference type="SUPFAM" id="SSF52833">
    <property type="entry name" value="Thioredoxin-like"/>
    <property type="match status" value="1"/>
</dbReference>
<evidence type="ECO:0000313" key="6">
    <source>
        <dbReference type="Proteomes" id="UP000028826"/>
    </source>
</evidence>
<reference evidence="5 6" key="1">
    <citation type="submission" date="2014-03" db="EMBL/GenBank/DDBJ databases">
        <title>Genome of Haematobacter massiliensis CCUG 47968.</title>
        <authorList>
            <person name="Wang D."/>
            <person name="Wang G."/>
        </authorList>
    </citation>
    <scope>NUCLEOTIDE SEQUENCE [LARGE SCALE GENOMIC DNA]</scope>
    <source>
        <strain evidence="5 6">CCUG 47968</strain>
    </source>
</reference>
<evidence type="ECO:0000256" key="1">
    <source>
        <dbReference type="ARBA" id="ARBA00007198"/>
    </source>
</evidence>
<evidence type="ECO:0000313" key="5">
    <source>
        <dbReference type="EMBL" id="KFI31337.1"/>
    </source>
</evidence>
<evidence type="ECO:0000256" key="4">
    <source>
        <dbReference type="RuleBase" id="RU362029"/>
    </source>
</evidence>
<dbReference type="InterPro" id="IPR006660">
    <property type="entry name" value="Arsenate_reductase-like"/>
</dbReference>
<keyword evidence="2 4" id="KW-0560">Oxidoreductase</keyword>
<dbReference type="GO" id="GO:0008794">
    <property type="term" value="F:arsenate reductase (glutaredoxin) activity"/>
    <property type="evidence" value="ECO:0007669"/>
    <property type="project" value="UniProtKB-UniRule"/>
</dbReference>
<name>A0A086YAN7_9RHOB</name>
<dbReference type="Gene3D" id="3.40.30.10">
    <property type="entry name" value="Glutaredoxin"/>
    <property type="match status" value="1"/>
</dbReference>
<accession>A0A086YAN7</accession>
<dbReference type="InterPro" id="IPR036249">
    <property type="entry name" value="Thioredoxin-like_sf"/>
</dbReference>
<proteinExistence type="inferred from homology"/>
<sequence length="118" mass="12998">MALTISIWHNPRCGTSRRALALLEEHGVTPVVRNYLTEPPSEAELRAALSLLDRSPRDILRWKEDATREAGLTPESDDDALIAAMVAHPILIERPIVFSETRAVLGRPAEAVLEVLAP</sequence>
<dbReference type="Pfam" id="PF03960">
    <property type="entry name" value="ArsC"/>
    <property type="match status" value="1"/>
</dbReference>
<dbReference type="OrthoDB" id="9790554at2"/>
<dbReference type="PANTHER" id="PTHR30041:SF4">
    <property type="entry name" value="ARSENATE REDUCTASE"/>
    <property type="match status" value="1"/>
</dbReference>
<evidence type="ECO:0000256" key="3">
    <source>
        <dbReference type="PROSITE-ProRule" id="PRU01282"/>
    </source>
</evidence>
<comment type="catalytic activity">
    <reaction evidence="4">
        <text>[glutaredoxin]-dithiol + arsenate + glutathione + H(+) = glutathionyl-S-S-[glutaredoxin] + arsenite + H2O</text>
        <dbReference type="Rhea" id="RHEA:22016"/>
        <dbReference type="Rhea" id="RHEA-COMP:10729"/>
        <dbReference type="Rhea" id="RHEA-COMP:17668"/>
        <dbReference type="ChEBI" id="CHEBI:15377"/>
        <dbReference type="ChEBI" id="CHEBI:15378"/>
        <dbReference type="ChEBI" id="CHEBI:29242"/>
        <dbReference type="ChEBI" id="CHEBI:29950"/>
        <dbReference type="ChEBI" id="CHEBI:48597"/>
        <dbReference type="ChEBI" id="CHEBI:57925"/>
        <dbReference type="ChEBI" id="CHEBI:146199"/>
        <dbReference type="EC" id="1.20.4.1"/>
    </reaction>
</comment>
<dbReference type="STRING" id="195105.CN97_09965"/>
<protein>
    <recommendedName>
        <fullName evidence="4">Arsenate reductase</fullName>
        <ecNumber evidence="4">1.20.4.1</ecNumber>
    </recommendedName>
</protein>
<dbReference type="CDD" id="cd03034">
    <property type="entry name" value="ArsC_ArsC"/>
    <property type="match status" value="1"/>
</dbReference>
<dbReference type="PROSITE" id="PS51353">
    <property type="entry name" value="ARSC"/>
    <property type="match status" value="1"/>
</dbReference>
<keyword evidence="6" id="KW-1185">Reference proteome</keyword>
<comment type="similarity">
    <text evidence="1 3 4">Belongs to the ArsC family.</text>
</comment>
<dbReference type="PANTHER" id="PTHR30041">
    <property type="entry name" value="ARSENATE REDUCTASE"/>
    <property type="match status" value="1"/>
</dbReference>
<organism evidence="5 6">
    <name type="scientific">Haematobacter massiliensis</name>
    <dbReference type="NCBI Taxonomy" id="195105"/>
    <lineage>
        <taxon>Bacteria</taxon>
        <taxon>Pseudomonadati</taxon>
        <taxon>Pseudomonadota</taxon>
        <taxon>Alphaproteobacteria</taxon>
        <taxon>Rhodobacterales</taxon>
        <taxon>Paracoccaceae</taxon>
        <taxon>Haematobacter</taxon>
    </lineage>
</organism>